<evidence type="ECO:0000256" key="2">
    <source>
        <dbReference type="ARBA" id="ARBA00005013"/>
    </source>
</evidence>
<dbReference type="SMART" id="SM00905">
    <property type="entry name" value="FolB"/>
    <property type="match status" value="1"/>
</dbReference>
<dbReference type="PANTHER" id="PTHR42844:SF1">
    <property type="entry name" value="DIHYDRONEOPTERIN ALDOLASE 1-RELATED"/>
    <property type="match status" value="1"/>
</dbReference>
<dbReference type="InterPro" id="IPR006156">
    <property type="entry name" value="Dihydroneopterin_aldolase"/>
</dbReference>
<dbReference type="InterPro" id="IPR006157">
    <property type="entry name" value="FolB_dom"/>
</dbReference>
<comment type="pathway">
    <text evidence="2">Cofactor biosynthesis; tetrahydrofolate biosynthesis; 2-amino-4-hydroxy-6-hydroxymethyl-7,8-dihydropteridine diphosphate from 7,8-dihydroneopterin triphosphate: step 3/4.</text>
</comment>
<dbReference type="Gene3D" id="3.30.1130.10">
    <property type="match status" value="1"/>
</dbReference>
<evidence type="ECO:0000256" key="6">
    <source>
        <dbReference type="ARBA" id="ARBA00022909"/>
    </source>
</evidence>
<proteinExistence type="inferred from homology"/>
<dbReference type="Pfam" id="PF02152">
    <property type="entry name" value="FolB"/>
    <property type="match status" value="1"/>
</dbReference>
<comment type="catalytic activity">
    <reaction evidence="1">
        <text>7,8-dihydroneopterin = 6-hydroxymethyl-7,8-dihydropterin + glycolaldehyde</text>
        <dbReference type="Rhea" id="RHEA:10540"/>
        <dbReference type="ChEBI" id="CHEBI:17001"/>
        <dbReference type="ChEBI" id="CHEBI:17071"/>
        <dbReference type="ChEBI" id="CHEBI:44841"/>
        <dbReference type="EC" id="4.1.2.25"/>
    </reaction>
</comment>
<name>A0A6I2UH42_9FIRM</name>
<dbReference type="InterPro" id="IPR043133">
    <property type="entry name" value="GTP-CH-I_C/QueF"/>
</dbReference>
<comment type="similarity">
    <text evidence="3">Belongs to the DHNA family.</text>
</comment>
<comment type="caution">
    <text evidence="10">The sequence shown here is derived from an EMBL/GenBank/DDBJ whole genome shotgun (WGS) entry which is preliminary data.</text>
</comment>
<evidence type="ECO:0000256" key="3">
    <source>
        <dbReference type="ARBA" id="ARBA00005708"/>
    </source>
</evidence>
<evidence type="ECO:0000256" key="4">
    <source>
        <dbReference type="ARBA" id="ARBA00013043"/>
    </source>
</evidence>
<dbReference type="NCBIfam" id="TIGR00526">
    <property type="entry name" value="folB_dom"/>
    <property type="match status" value="1"/>
</dbReference>
<evidence type="ECO:0000256" key="5">
    <source>
        <dbReference type="ARBA" id="ARBA00018285"/>
    </source>
</evidence>
<accession>A0A6I2UH42</accession>
<feature type="domain" description="Dihydroneopterin aldolase/epimerase" evidence="9">
    <location>
        <begin position="28"/>
        <end position="141"/>
    </location>
</feature>
<evidence type="ECO:0000256" key="1">
    <source>
        <dbReference type="ARBA" id="ARBA00001353"/>
    </source>
</evidence>
<reference evidence="10 11" key="1">
    <citation type="submission" date="2019-08" db="EMBL/GenBank/DDBJ databases">
        <title>In-depth cultivation of the pig gut microbiome towards novel bacterial diversity and tailored functional studies.</title>
        <authorList>
            <person name="Wylensek D."/>
            <person name="Hitch T.C.A."/>
            <person name="Clavel T."/>
        </authorList>
    </citation>
    <scope>NUCLEOTIDE SEQUENCE [LARGE SCALE GENOMIC DNA]</scope>
    <source>
        <strain evidence="10 11">WCA-693-APC-5D-A</strain>
    </source>
</reference>
<dbReference type="AlphaFoldDB" id="A0A6I2UH42"/>
<dbReference type="GO" id="GO:0005737">
    <property type="term" value="C:cytoplasm"/>
    <property type="evidence" value="ECO:0007669"/>
    <property type="project" value="TreeGrafter"/>
</dbReference>
<evidence type="ECO:0000256" key="7">
    <source>
        <dbReference type="ARBA" id="ARBA00023239"/>
    </source>
</evidence>
<evidence type="ECO:0000256" key="8">
    <source>
        <dbReference type="ARBA" id="ARBA00032903"/>
    </source>
</evidence>
<dbReference type="GO" id="GO:0004150">
    <property type="term" value="F:dihydroneopterin aldolase activity"/>
    <property type="evidence" value="ECO:0007669"/>
    <property type="project" value="UniProtKB-EC"/>
</dbReference>
<keyword evidence="6" id="KW-0289">Folate biosynthesis</keyword>
<dbReference type="EMBL" id="VUNR01000012">
    <property type="protein sequence ID" value="MSU08804.1"/>
    <property type="molecule type" value="Genomic_DNA"/>
</dbReference>
<dbReference type="SUPFAM" id="SSF55620">
    <property type="entry name" value="Tetrahydrobiopterin biosynthesis enzymes-like"/>
    <property type="match status" value="1"/>
</dbReference>
<dbReference type="PANTHER" id="PTHR42844">
    <property type="entry name" value="DIHYDRONEOPTERIN ALDOLASE 1-RELATED"/>
    <property type="match status" value="1"/>
</dbReference>
<dbReference type="UniPathway" id="UPA00077">
    <property type="reaction ID" value="UER00154"/>
</dbReference>
<protein>
    <recommendedName>
        <fullName evidence="5">Dihydroneopterin aldolase</fullName>
        <ecNumber evidence="4">4.1.2.25</ecNumber>
    </recommendedName>
    <alternativeName>
        <fullName evidence="8">7,8-dihydroneopterin aldolase</fullName>
    </alternativeName>
</protein>
<keyword evidence="7" id="KW-0456">Lyase</keyword>
<dbReference type="GO" id="GO:0046656">
    <property type="term" value="P:folic acid biosynthetic process"/>
    <property type="evidence" value="ECO:0007669"/>
    <property type="project" value="UniProtKB-KW"/>
</dbReference>
<dbReference type="GO" id="GO:0046654">
    <property type="term" value="P:tetrahydrofolate biosynthetic process"/>
    <property type="evidence" value="ECO:0007669"/>
    <property type="project" value="UniProtKB-UniPathway"/>
</dbReference>
<evidence type="ECO:0000313" key="10">
    <source>
        <dbReference type="EMBL" id="MSU08804.1"/>
    </source>
</evidence>
<gene>
    <name evidence="10" type="ORF">FYJ84_07385</name>
</gene>
<evidence type="ECO:0000313" key="11">
    <source>
        <dbReference type="Proteomes" id="UP000433181"/>
    </source>
</evidence>
<evidence type="ECO:0000259" key="9">
    <source>
        <dbReference type="SMART" id="SM00905"/>
    </source>
</evidence>
<sequence>MLPVAKYYKSVIVLNLFTDWRCVAVAKIRLVNMMLYGFHGTYEYERELGQKFYFDVEAVTKDDGVIENDESNDNVHSTAIYATVKETVENKRFSHMRALAGHIADKLLSQYPSLAEVTVTARRNNATITGPMDYVEVEVTRRAK</sequence>
<keyword evidence="11" id="KW-1185">Reference proteome</keyword>
<organism evidence="10 11">
    <name type="scientific">Anaerovibrio slackiae</name>
    <dbReference type="NCBI Taxonomy" id="2652309"/>
    <lineage>
        <taxon>Bacteria</taxon>
        <taxon>Bacillati</taxon>
        <taxon>Bacillota</taxon>
        <taxon>Negativicutes</taxon>
        <taxon>Selenomonadales</taxon>
        <taxon>Selenomonadaceae</taxon>
        <taxon>Anaerovibrio</taxon>
    </lineage>
</organism>
<dbReference type="EC" id="4.1.2.25" evidence="4"/>
<dbReference type="Proteomes" id="UP000433181">
    <property type="component" value="Unassembled WGS sequence"/>
</dbReference>